<gene>
    <name evidence="1" type="ordered locus">Hhal_2395</name>
</gene>
<proteinExistence type="predicted"/>
<dbReference type="SUPFAM" id="SSF51161">
    <property type="entry name" value="Trimeric LpxA-like enzymes"/>
    <property type="match status" value="1"/>
</dbReference>
<dbReference type="CDD" id="cd04645">
    <property type="entry name" value="LbH_gamma_CA_like"/>
    <property type="match status" value="1"/>
</dbReference>
<dbReference type="InterPro" id="IPR001451">
    <property type="entry name" value="Hexapep"/>
</dbReference>
<dbReference type="Gene3D" id="2.160.10.10">
    <property type="entry name" value="Hexapeptide repeat proteins"/>
    <property type="match status" value="1"/>
</dbReference>
<dbReference type="Pfam" id="PF00132">
    <property type="entry name" value="Hexapep"/>
    <property type="match status" value="1"/>
</dbReference>
<dbReference type="GO" id="GO:0016740">
    <property type="term" value="F:transferase activity"/>
    <property type="evidence" value="ECO:0007669"/>
    <property type="project" value="UniProtKB-KW"/>
</dbReference>
<dbReference type="OrthoDB" id="9803036at2"/>
<dbReference type="STRING" id="349124.Hhal_2395"/>
<dbReference type="Proteomes" id="UP000000647">
    <property type="component" value="Chromosome"/>
</dbReference>
<dbReference type="PANTHER" id="PTHR13061">
    <property type="entry name" value="DYNACTIN SUBUNIT P25"/>
    <property type="match status" value="1"/>
</dbReference>
<organism evidence="1 2">
    <name type="scientific">Halorhodospira halophila (strain DSM 244 / SL1)</name>
    <name type="common">Ectothiorhodospira halophila (strain DSM 244 / SL1)</name>
    <dbReference type="NCBI Taxonomy" id="349124"/>
    <lineage>
        <taxon>Bacteria</taxon>
        <taxon>Pseudomonadati</taxon>
        <taxon>Pseudomonadota</taxon>
        <taxon>Gammaproteobacteria</taxon>
        <taxon>Chromatiales</taxon>
        <taxon>Ectothiorhodospiraceae</taxon>
        <taxon>Halorhodospira</taxon>
    </lineage>
</organism>
<dbReference type="EMBL" id="CP000544">
    <property type="protein sequence ID" value="ABM63158.1"/>
    <property type="molecule type" value="Genomic_DNA"/>
</dbReference>
<evidence type="ECO:0000313" key="2">
    <source>
        <dbReference type="Proteomes" id="UP000000647"/>
    </source>
</evidence>
<accession>A1WZP6</accession>
<name>A1WZP6_HALHL</name>
<dbReference type="eggNOG" id="COG0663">
    <property type="taxonomic scope" value="Bacteria"/>
</dbReference>
<dbReference type="InterPro" id="IPR011004">
    <property type="entry name" value="Trimer_LpxA-like_sf"/>
</dbReference>
<keyword evidence="2" id="KW-1185">Reference proteome</keyword>
<keyword evidence="1" id="KW-0808">Transferase</keyword>
<dbReference type="AlphaFoldDB" id="A1WZP6"/>
<sequence>MIREFGGIRPQLGPGAWVDATALVIGDVSLHEEVSVWPTAVLRGDVHRIEVGARTNIQDGAVVHVAHDGPYSPGGFPALIGAEVTVGHKAVIHACRVGDHCLVGIGSVILDGAVVGPESIIGAGALVPPGKELEGGYLYLGNPAKPVRELTDQEREHLRYSANHYVGLKERHRGSA</sequence>
<protein>
    <submittedName>
        <fullName evidence="1">Transferase hexapeptide repeat containing protein</fullName>
    </submittedName>
</protein>
<evidence type="ECO:0000313" key="1">
    <source>
        <dbReference type="EMBL" id="ABM63158.1"/>
    </source>
</evidence>
<dbReference type="HOGENOM" id="CLU_064827_7_0_6"/>
<dbReference type="PANTHER" id="PTHR13061:SF56">
    <property type="entry name" value="PROTEIN YRDA"/>
    <property type="match status" value="1"/>
</dbReference>
<reference evidence="2" key="1">
    <citation type="submission" date="2006-12" db="EMBL/GenBank/DDBJ databases">
        <title>Complete sequence of Halorhodospira halophila SL1.</title>
        <authorList>
            <consortium name="US DOE Joint Genome Institute"/>
            <person name="Copeland A."/>
            <person name="Lucas S."/>
            <person name="Lapidus A."/>
            <person name="Barry K."/>
            <person name="Detter J.C."/>
            <person name="Glavina del Rio T."/>
            <person name="Hammon N."/>
            <person name="Israni S."/>
            <person name="Dalin E."/>
            <person name="Tice H."/>
            <person name="Pitluck S."/>
            <person name="Saunders E."/>
            <person name="Brettin T."/>
            <person name="Bruce D."/>
            <person name="Han C."/>
            <person name="Tapia R."/>
            <person name="Schmutz J."/>
            <person name="Larimer F."/>
            <person name="Land M."/>
            <person name="Hauser L."/>
            <person name="Kyrpides N."/>
            <person name="Mikhailova N."/>
            <person name="Hoff W."/>
            <person name="Richardson P."/>
        </authorList>
    </citation>
    <scope>NUCLEOTIDE SEQUENCE [LARGE SCALE GENOMIC DNA]</scope>
    <source>
        <strain evidence="2">DSM 244 / SL1</strain>
    </source>
</reference>
<dbReference type="RefSeq" id="WP_011815180.1">
    <property type="nucleotide sequence ID" value="NC_008789.1"/>
</dbReference>
<dbReference type="KEGG" id="hha:Hhal_2395"/>
<dbReference type="InterPro" id="IPR047324">
    <property type="entry name" value="LbH_gamma_CA-like"/>
</dbReference>
<dbReference type="InterPro" id="IPR050484">
    <property type="entry name" value="Transf_Hexapept/Carb_Anhydrase"/>
</dbReference>
<reference evidence="1 2" key="2">
    <citation type="journal article" date="2013" name="Stand. Genomic Sci.">
        <title>Complete genome sequence of Halorhodospira halophila SL1.</title>
        <authorList>
            <person name="Challacombe J.F."/>
            <person name="Majid S."/>
            <person name="Deole R."/>
            <person name="Brettin T.S."/>
            <person name="Bruce D."/>
            <person name="Delano S.F."/>
            <person name="Detter J.C."/>
            <person name="Gleasner C.D."/>
            <person name="Han C.S."/>
            <person name="Misra M."/>
            <person name="Reitenga K.G."/>
            <person name="Mikhailova N."/>
            <person name="Woyke T."/>
            <person name="Pitluck S."/>
            <person name="Nolan M."/>
            <person name="Land M.L."/>
            <person name="Saunders E."/>
            <person name="Tapia R."/>
            <person name="Lapidus A."/>
            <person name="Ivanova N."/>
            <person name="Hoff W.D."/>
        </authorList>
    </citation>
    <scope>NUCLEOTIDE SEQUENCE [LARGE SCALE GENOMIC DNA]</scope>
    <source>
        <strain evidence="2">DSM 244 / SL1</strain>
    </source>
</reference>